<feature type="region of interest" description="Disordered" evidence="1">
    <location>
        <begin position="1"/>
        <end position="88"/>
    </location>
</feature>
<dbReference type="PANTHER" id="PTHR37048:SF2">
    <property type="entry name" value="QUESTIONABLE PROTEIN"/>
    <property type="match status" value="1"/>
</dbReference>
<sequence>MAIDNTLYSEDDGGSRRTSLSTTRNRYLPLYRQENDDHGHHRSNSIRSVNYGNGTSTRWNGSRQAGSGESNLNWRERSRAPDLDPSNIAGQIMVLPPMPKLDLLKVGGSDGRRLDDDGYEHPVLILTNPDHEGYMTSFKCTTLAKKFPGDRDKPNKYTGSYMQIADDQPPDPDAPIVLHLYNEHNTWPKYMRKRSFVETIKSYRCRRSILEPYEDSRNPWFIDADSLDIAIARVLFMKVEFPLRSNNLLEPQKPQHMVVPFGTDRHPGNVVQMLPRKPHFGKKPLQLAQPAQPAQPAQAADIKQPDSPQPSAETPRPAPSNNIREAIFKKLHMDSLSQKVKTIEDMESSFPKHRALEPKPSRMMQNFLRSVRRTATPWSDAH</sequence>
<dbReference type="PANTHER" id="PTHR37048">
    <property type="entry name" value="QUESTIONABLE PROTEIN"/>
    <property type="match status" value="1"/>
</dbReference>
<feature type="compositionally biased region" description="Polar residues" evidence="1">
    <location>
        <begin position="45"/>
        <end position="73"/>
    </location>
</feature>
<evidence type="ECO:0000313" key="3">
    <source>
        <dbReference type="Proteomes" id="UP000433876"/>
    </source>
</evidence>
<organism evidence="2 3">
    <name type="scientific">Sordaria macrospora</name>
    <dbReference type="NCBI Taxonomy" id="5147"/>
    <lineage>
        <taxon>Eukaryota</taxon>
        <taxon>Fungi</taxon>
        <taxon>Dikarya</taxon>
        <taxon>Ascomycota</taxon>
        <taxon>Pezizomycotina</taxon>
        <taxon>Sordariomycetes</taxon>
        <taxon>Sordariomycetidae</taxon>
        <taxon>Sordariales</taxon>
        <taxon>Sordariaceae</taxon>
        <taxon>Sordaria</taxon>
    </lineage>
</organism>
<comment type="caution">
    <text evidence="2">The sequence shown here is derived from an EMBL/GenBank/DDBJ whole genome shotgun (WGS) entry which is preliminary data.</text>
</comment>
<dbReference type="EMBL" id="NMPR01000256">
    <property type="protein sequence ID" value="KAA8624132.1"/>
    <property type="molecule type" value="Genomic_DNA"/>
</dbReference>
<evidence type="ECO:0000313" key="2">
    <source>
        <dbReference type="EMBL" id="KAA8624132.1"/>
    </source>
</evidence>
<gene>
    <name evidence="2" type="ORF">SMACR_08207</name>
</gene>
<protein>
    <submittedName>
        <fullName evidence="2">Uncharacterized protein</fullName>
    </submittedName>
</protein>
<proteinExistence type="predicted"/>
<dbReference type="VEuPathDB" id="FungiDB:SMAC_08207"/>
<reference evidence="2 3" key="1">
    <citation type="submission" date="2017-07" db="EMBL/GenBank/DDBJ databases">
        <title>Genome sequence of the Sordaria macrospora wild type strain R19027.</title>
        <authorList>
            <person name="Nowrousian M."/>
            <person name="Teichert I."/>
            <person name="Kueck U."/>
        </authorList>
    </citation>
    <scope>NUCLEOTIDE SEQUENCE [LARGE SCALE GENOMIC DNA]</scope>
    <source>
        <strain evidence="2 3">R19027</strain>
        <tissue evidence="2">Mycelium</tissue>
    </source>
</reference>
<accession>A0A8S8ZGB6</accession>
<feature type="compositionally biased region" description="Low complexity" evidence="1">
    <location>
        <begin position="284"/>
        <end position="300"/>
    </location>
</feature>
<evidence type="ECO:0000256" key="1">
    <source>
        <dbReference type="SAM" id="MobiDB-lite"/>
    </source>
</evidence>
<feature type="region of interest" description="Disordered" evidence="1">
    <location>
        <begin position="273"/>
        <end position="321"/>
    </location>
</feature>
<dbReference type="Proteomes" id="UP000433876">
    <property type="component" value="Unassembled WGS sequence"/>
</dbReference>
<name>A0A8S8ZGB6_SORMA</name>
<dbReference type="AlphaFoldDB" id="A0A8S8ZGB6"/>